<accession>J3LFL5</accession>
<dbReference type="Gramene" id="OB02G34320.1">
    <property type="protein sequence ID" value="OB02G34320.1"/>
    <property type="gene ID" value="OB02G34320"/>
</dbReference>
<name>J3LFL5_ORYBR</name>
<dbReference type="EnsemblPlants" id="OB02G34320.1">
    <property type="protein sequence ID" value="OB02G34320.1"/>
    <property type="gene ID" value="OB02G34320"/>
</dbReference>
<dbReference type="Proteomes" id="UP000006038">
    <property type="component" value="Unassembled WGS sequence"/>
</dbReference>
<proteinExistence type="predicted"/>
<sequence>MSYHDLGPARRQVLQRPEEGAPAVLDVRFDGHEHLVLVGGQALLVPVVGGVQQRARRRADAAPSAPYAVVHSTVPIHCCFGFLPGKKLLLPDVER</sequence>
<evidence type="ECO:0000313" key="2">
    <source>
        <dbReference type="Proteomes" id="UP000006038"/>
    </source>
</evidence>
<protein>
    <submittedName>
        <fullName evidence="1">Uncharacterized protein</fullName>
    </submittedName>
</protein>
<keyword evidence="2" id="KW-1185">Reference proteome</keyword>
<evidence type="ECO:0000313" key="1">
    <source>
        <dbReference type="EnsemblPlants" id="OB02G34320.1"/>
    </source>
</evidence>
<reference evidence="1" key="1">
    <citation type="submission" date="2013-04" db="UniProtKB">
        <authorList>
            <consortium name="EnsemblPlants"/>
        </authorList>
    </citation>
    <scope>IDENTIFICATION</scope>
</reference>
<organism evidence="1">
    <name type="scientific">Oryza brachyantha</name>
    <name type="common">malo sina</name>
    <dbReference type="NCBI Taxonomy" id="4533"/>
    <lineage>
        <taxon>Eukaryota</taxon>
        <taxon>Viridiplantae</taxon>
        <taxon>Streptophyta</taxon>
        <taxon>Embryophyta</taxon>
        <taxon>Tracheophyta</taxon>
        <taxon>Spermatophyta</taxon>
        <taxon>Magnoliopsida</taxon>
        <taxon>Liliopsida</taxon>
        <taxon>Poales</taxon>
        <taxon>Poaceae</taxon>
        <taxon>BOP clade</taxon>
        <taxon>Oryzoideae</taxon>
        <taxon>Oryzeae</taxon>
        <taxon>Oryzinae</taxon>
        <taxon>Oryza</taxon>
    </lineage>
</organism>
<dbReference type="AlphaFoldDB" id="J3LFL5"/>
<dbReference type="HOGENOM" id="CLU_158911_0_0_1"/>